<accession>A0A4Y7Q899</accession>
<dbReference type="OrthoDB" id="1924577at2759"/>
<evidence type="ECO:0000256" key="2">
    <source>
        <dbReference type="ARBA" id="ARBA00010979"/>
    </source>
</evidence>
<feature type="compositionally biased region" description="Basic and acidic residues" evidence="4">
    <location>
        <begin position="43"/>
        <end position="62"/>
    </location>
</feature>
<sequence>MPRRRAGKGKPAGKPAPRKVNRRDDKVSRWNQPEDIPLDEEDQFHASRDKILLEGEQDPHSDDADEDEVFALEGLPSSEDDDIEAGDEDEGDGESRHVTEAPRKKKKATTIASKPQPPATSGGESDEEEEGWGGKKSAYYSSNAAIIESDDDEANEMEEQEARRLQAKLRESMMENDFGLDFLPEKSQEDIFLDEPNGPVEAPILPNPPQDKQAILRELQKTSPETLALAEEWDDIARSIMKMEKKLSSMEETDKDDSTLGLLHLLHQTQLTYASVLAFYLHLRASVKYAKQPELLKSHPILTRLLTLKQSLSTLEDLVFGLSDSETPSDEEELEKLIDGEDLDLGADELMALARRNGIDPDELEDLLREEGIPVALKKAKLKDTPRPKKRRKVVEENADESTAKFDLIEPEYIPSKAVPSQTNSAAAIATDSYGEPTSLDFADTLDKGARRKTLRFHTAKIEGASARRQGARNAIAGDDDIPYRERKREQVKEKPRSGLGEGGDDLDDRDPEIRKIANKREREAADEDGSSEESDDEGYYSLVKKQRQDKKQRKKAQYEAERLAEKPDFDDDVTAGQRSINRAIMANKGLTPHRSKSVRNPRVKKRMRFEKAKKKIASQKSVYKGGIGDTGRYDGERTGISRVVKSVKF</sequence>
<dbReference type="Pfam" id="PF09368">
    <property type="entry name" value="Sas10"/>
    <property type="match status" value="1"/>
</dbReference>
<dbReference type="GO" id="GO:0000462">
    <property type="term" value="P:maturation of SSU-rRNA from tricistronic rRNA transcript (SSU-rRNA, 5.8S rRNA, LSU-rRNA)"/>
    <property type="evidence" value="ECO:0007669"/>
    <property type="project" value="TreeGrafter"/>
</dbReference>
<feature type="compositionally biased region" description="Basic residues" evidence="4">
    <location>
        <begin position="592"/>
        <end position="616"/>
    </location>
</feature>
<feature type="compositionally biased region" description="Basic residues" evidence="4">
    <location>
        <begin position="545"/>
        <end position="556"/>
    </location>
</feature>
<evidence type="ECO:0000256" key="1">
    <source>
        <dbReference type="ARBA" id="ARBA00004123"/>
    </source>
</evidence>
<evidence type="ECO:0000313" key="6">
    <source>
        <dbReference type="EMBL" id="TDL23129.1"/>
    </source>
</evidence>
<feature type="compositionally biased region" description="Acidic residues" evidence="4">
    <location>
        <begin position="525"/>
        <end position="539"/>
    </location>
</feature>
<feature type="compositionally biased region" description="Acidic residues" evidence="4">
    <location>
        <begin position="78"/>
        <end position="92"/>
    </location>
</feature>
<gene>
    <name evidence="6" type="ORF">BD410DRAFT_787429</name>
</gene>
<dbReference type="GO" id="GO:0032040">
    <property type="term" value="C:small-subunit processome"/>
    <property type="evidence" value="ECO:0007669"/>
    <property type="project" value="TreeGrafter"/>
</dbReference>
<name>A0A4Y7Q899_9AGAM</name>
<dbReference type="Proteomes" id="UP000294933">
    <property type="component" value="Unassembled WGS sequence"/>
</dbReference>
<protein>
    <recommendedName>
        <fullName evidence="5">Sas10 C-terminal domain-containing protein</fullName>
    </recommendedName>
</protein>
<dbReference type="EMBL" id="ML170171">
    <property type="protein sequence ID" value="TDL23129.1"/>
    <property type="molecule type" value="Genomic_DNA"/>
</dbReference>
<evidence type="ECO:0000256" key="4">
    <source>
        <dbReference type="SAM" id="MobiDB-lite"/>
    </source>
</evidence>
<keyword evidence="7" id="KW-1185">Reference proteome</keyword>
<reference evidence="6 7" key="1">
    <citation type="submission" date="2018-06" db="EMBL/GenBank/DDBJ databases">
        <title>A transcriptomic atlas of mushroom development highlights an independent origin of complex multicellularity.</title>
        <authorList>
            <consortium name="DOE Joint Genome Institute"/>
            <person name="Krizsan K."/>
            <person name="Almasi E."/>
            <person name="Merenyi Z."/>
            <person name="Sahu N."/>
            <person name="Viragh M."/>
            <person name="Koszo T."/>
            <person name="Mondo S."/>
            <person name="Kiss B."/>
            <person name="Balint B."/>
            <person name="Kues U."/>
            <person name="Barry K."/>
            <person name="Hegedus J.C."/>
            <person name="Henrissat B."/>
            <person name="Johnson J."/>
            <person name="Lipzen A."/>
            <person name="Ohm R."/>
            <person name="Nagy I."/>
            <person name="Pangilinan J."/>
            <person name="Yan J."/>
            <person name="Xiong Y."/>
            <person name="Grigoriev I.V."/>
            <person name="Hibbett D.S."/>
            <person name="Nagy L.G."/>
        </authorList>
    </citation>
    <scope>NUCLEOTIDE SEQUENCE [LARGE SCALE GENOMIC DNA]</scope>
    <source>
        <strain evidence="6 7">SZMC22713</strain>
    </source>
</reference>
<comment type="similarity">
    <text evidence="2">Belongs to the SAS10 family.</text>
</comment>
<feature type="region of interest" description="Disordered" evidence="4">
    <location>
        <begin position="461"/>
        <end position="616"/>
    </location>
</feature>
<proteinExistence type="inferred from homology"/>
<comment type="subcellular location">
    <subcellularLocation>
        <location evidence="1">Nucleus</location>
    </subcellularLocation>
</comment>
<feature type="domain" description="Sas10 C-terminal" evidence="5">
    <location>
        <begin position="576"/>
        <end position="650"/>
    </location>
</feature>
<feature type="compositionally biased region" description="Basic and acidic residues" evidence="4">
    <location>
        <begin position="512"/>
        <end position="524"/>
    </location>
</feature>
<dbReference type="AlphaFoldDB" id="A0A4Y7Q899"/>
<keyword evidence="3" id="KW-0539">Nucleus</keyword>
<evidence type="ECO:0000259" key="5">
    <source>
        <dbReference type="Pfam" id="PF09368"/>
    </source>
</evidence>
<organism evidence="6 7">
    <name type="scientific">Rickenella mellea</name>
    <dbReference type="NCBI Taxonomy" id="50990"/>
    <lineage>
        <taxon>Eukaryota</taxon>
        <taxon>Fungi</taxon>
        <taxon>Dikarya</taxon>
        <taxon>Basidiomycota</taxon>
        <taxon>Agaricomycotina</taxon>
        <taxon>Agaricomycetes</taxon>
        <taxon>Hymenochaetales</taxon>
        <taxon>Rickenellaceae</taxon>
        <taxon>Rickenella</taxon>
    </lineage>
</organism>
<dbReference type="VEuPathDB" id="FungiDB:BD410DRAFT_787429"/>
<feature type="region of interest" description="Disordered" evidence="4">
    <location>
        <begin position="1"/>
        <end position="162"/>
    </location>
</feature>
<feature type="compositionally biased region" description="Acidic residues" evidence="4">
    <location>
        <begin position="148"/>
        <end position="159"/>
    </location>
</feature>
<feature type="compositionally biased region" description="Basic and acidic residues" evidence="4">
    <location>
        <begin position="482"/>
        <end position="497"/>
    </location>
</feature>
<feature type="compositionally biased region" description="Basic and acidic residues" evidence="4">
    <location>
        <begin position="93"/>
        <end position="102"/>
    </location>
</feature>
<dbReference type="PANTHER" id="PTHR13237:SF8">
    <property type="entry name" value="SOMETHING ABOUT SILENCING PROTEIN 10"/>
    <property type="match status" value="1"/>
</dbReference>
<dbReference type="InterPro" id="IPR018972">
    <property type="entry name" value="Sas10_C_dom"/>
</dbReference>
<feature type="compositionally biased region" description="Basic and acidic residues" evidence="4">
    <location>
        <begin position="557"/>
        <end position="568"/>
    </location>
</feature>
<dbReference type="STRING" id="50990.A0A4Y7Q899"/>
<evidence type="ECO:0000256" key="3">
    <source>
        <dbReference type="ARBA" id="ARBA00023242"/>
    </source>
</evidence>
<evidence type="ECO:0000313" key="7">
    <source>
        <dbReference type="Proteomes" id="UP000294933"/>
    </source>
</evidence>
<dbReference type="PANTHER" id="PTHR13237">
    <property type="entry name" value="SOMETHING ABOUT SILENCING PROTEIN 10-RELATED"/>
    <property type="match status" value="1"/>
</dbReference>